<feature type="repeat" description="PPR" evidence="3">
    <location>
        <begin position="358"/>
        <end position="392"/>
    </location>
</feature>
<evidence type="ECO:0000256" key="2">
    <source>
        <dbReference type="ARBA" id="ARBA00022737"/>
    </source>
</evidence>
<dbReference type="InterPro" id="IPR011990">
    <property type="entry name" value="TPR-like_helical_dom_sf"/>
</dbReference>
<dbReference type="Gene3D" id="1.25.40.10">
    <property type="entry name" value="Tetratricopeptide repeat domain"/>
    <property type="match status" value="3"/>
</dbReference>
<dbReference type="InterPro" id="IPR002885">
    <property type="entry name" value="PPR_rpt"/>
</dbReference>
<evidence type="ECO:0000256" key="1">
    <source>
        <dbReference type="ARBA" id="ARBA00007626"/>
    </source>
</evidence>
<organism evidence="4 5">
    <name type="scientific">Canna indica</name>
    <name type="common">Indian-shot</name>
    <dbReference type="NCBI Taxonomy" id="4628"/>
    <lineage>
        <taxon>Eukaryota</taxon>
        <taxon>Viridiplantae</taxon>
        <taxon>Streptophyta</taxon>
        <taxon>Embryophyta</taxon>
        <taxon>Tracheophyta</taxon>
        <taxon>Spermatophyta</taxon>
        <taxon>Magnoliopsida</taxon>
        <taxon>Liliopsida</taxon>
        <taxon>Zingiberales</taxon>
        <taxon>Cannaceae</taxon>
        <taxon>Canna</taxon>
    </lineage>
</organism>
<dbReference type="EMBL" id="CP136892">
    <property type="protein sequence ID" value="WOL00213.1"/>
    <property type="molecule type" value="Genomic_DNA"/>
</dbReference>
<dbReference type="NCBIfam" id="TIGR00756">
    <property type="entry name" value="PPR"/>
    <property type="match status" value="3"/>
</dbReference>
<sequence length="529" mass="60170">MHLFCRACNSKGALLPFCERRLVPKLAAPAVGAPFSTDESLPLPEGWQDNLWNRVYAAGDPRRSIVPVLERWVAEGNSVEKSVLQGLVKQMRSCRRYAHALQISTWMSDRRYFELKPGDIAYRLDLIKKIHGLQQAESYFSCIPKQLKVYQVYGSLLNCYVEEKCVEKAEALFHKMEEMSMLSTFSYNMLIKLYTEIGQLAKVDIIFQEMEKKNFIPDIFTYNNLIEAYAKGANTEAVEKVLKSIEQSNNAANWHTYAVAAKGYVKAGLVDEALALLKESEKQIPKKRSRVCYGFLLSVYADIGNKDEMYRVWNLYRTSGRVANSMYMSMISGLLKLDEIECAEDILEEWESVVPFYDFRVPNLLLSAYCKKGLIEKAELLMKKVTERGVIPLANSWERLAGLYFTCGQNAKAVESMKKALAKEQIIWKPNPTTIATTLEYLKEQKDAQGAEEIARLLRNRGLLTREIYNCLLKIYVSAGKPTTDLLDQMRKDGFDADEETCKILGEEGQKKPTISTRKIAEDIQASGT</sequence>
<evidence type="ECO:0008006" key="6">
    <source>
        <dbReference type="Google" id="ProtNLM"/>
    </source>
</evidence>
<dbReference type="PROSITE" id="PS51375">
    <property type="entry name" value="PPR"/>
    <property type="match status" value="3"/>
</dbReference>
<gene>
    <name evidence="4" type="ORF">Cni_G08926</name>
</gene>
<evidence type="ECO:0000256" key="3">
    <source>
        <dbReference type="PROSITE-ProRule" id="PRU00708"/>
    </source>
</evidence>
<evidence type="ECO:0000313" key="4">
    <source>
        <dbReference type="EMBL" id="WOL00213.1"/>
    </source>
</evidence>
<dbReference type="Pfam" id="PF01535">
    <property type="entry name" value="PPR"/>
    <property type="match status" value="4"/>
</dbReference>
<dbReference type="GO" id="GO:0005739">
    <property type="term" value="C:mitochondrion"/>
    <property type="evidence" value="ECO:0007669"/>
    <property type="project" value="TreeGrafter"/>
</dbReference>
<evidence type="ECO:0000313" key="5">
    <source>
        <dbReference type="Proteomes" id="UP001327560"/>
    </source>
</evidence>
<dbReference type="Proteomes" id="UP001327560">
    <property type="component" value="Chromosome 3"/>
</dbReference>
<dbReference type="SUPFAM" id="SSF48452">
    <property type="entry name" value="TPR-like"/>
    <property type="match status" value="1"/>
</dbReference>
<dbReference type="GO" id="GO:0003729">
    <property type="term" value="F:mRNA binding"/>
    <property type="evidence" value="ECO:0007669"/>
    <property type="project" value="UniProtKB-ARBA"/>
</dbReference>
<feature type="repeat" description="PPR" evidence="3">
    <location>
        <begin position="183"/>
        <end position="217"/>
    </location>
</feature>
<protein>
    <recommendedName>
        <fullName evidence="6">Pentatricopeptide repeat-containing protein</fullName>
    </recommendedName>
</protein>
<keyword evidence="2" id="KW-0677">Repeat</keyword>
<dbReference type="PANTHER" id="PTHR45717:SF10">
    <property type="entry name" value="OS10G0501000 PROTEIN"/>
    <property type="match status" value="1"/>
</dbReference>
<name>A0AAQ3K1K0_9LILI</name>
<reference evidence="4 5" key="1">
    <citation type="submission" date="2023-10" db="EMBL/GenBank/DDBJ databases">
        <title>Chromosome-scale genome assembly provides insights into flower coloration mechanisms of Canna indica.</title>
        <authorList>
            <person name="Li C."/>
        </authorList>
    </citation>
    <scope>NUCLEOTIDE SEQUENCE [LARGE SCALE GENOMIC DNA]</scope>
    <source>
        <tissue evidence="4">Flower</tissue>
    </source>
</reference>
<feature type="repeat" description="PPR" evidence="3">
    <location>
        <begin position="218"/>
        <end position="252"/>
    </location>
</feature>
<accession>A0AAQ3K1K0</accession>
<dbReference type="Pfam" id="PF13041">
    <property type="entry name" value="PPR_2"/>
    <property type="match status" value="1"/>
</dbReference>
<proteinExistence type="inferred from homology"/>
<comment type="similarity">
    <text evidence="1">Belongs to the PPR family. P subfamily.</text>
</comment>
<keyword evidence="5" id="KW-1185">Reference proteome</keyword>
<dbReference type="PANTHER" id="PTHR45717">
    <property type="entry name" value="OS12G0527900 PROTEIN"/>
    <property type="match status" value="1"/>
</dbReference>
<dbReference type="AlphaFoldDB" id="A0AAQ3K1K0"/>